<keyword evidence="3" id="KW-1185">Reference proteome</keyword>
<dbReference type="EMBL" id="VCYH01000012">
    <property type="protein sequence ID" value="MDN7026021.1"/>
    <property type="molecule type" value="Genomic_DNA"/>
</dbReference>
<gene>
    <name evidence="2" type="ORF">FGU65_14200</name>
</gene>
<comment type="caution">
    <text evidence="2">The sequence shown here is derived from an EMBL/GenBank/DDBJ whole genome shotgun (WGS) entry which is preliminary data.</text>
</comment>
<dbReference type="PANTHER" id="PTHR35604">
    <property type="entry name" value="TRANSPOSASE INSH FOR INSERTION SEQUENCE ELEMENT IS5A-RELATED"/>
    <property type="match status" value="1"/>
</dbReference>
<accession>A0ABT8MDL9</accession>
<reference evidence="2" key="1">
    <citation type="submission" date="2019-05" db="EMBL/GenBank/DDBJ databases">
        <title>Methanoculleus sp. FWC-SCC1, a methanogenic archaeon isolated from deep marine cold seep.</title>
        <authorList>
            <person name="Chen Y.-W."/>
            <person name="Chen S.-C."/>
            <person name="Teng N.-H."/>
            <person name="Lai M.-C."/>
        </authorList>
    </citation>
    <scope>NUCLEOTIDE SEQUENCE</scope>
    <source>
        <strain evidence="2">FWC-SCC1</strain>
    </source>
</reference>
<proteinExistence type="predicted"/>
<evidence type="ECO:0000313" key="3">
    <source>
        <dbReference type="Proteomes" id="UP001168338"/>
    </source>
</evidence>
<protein>
    <submittedName>
        <fullName evidence="2">Transposase</fullName>
    </submittedName>
</protein>
<name>A0ABT8MDL9_9EURY</name>
<dbReference type="Proteomes" id="UP001168338">
    <property type="component" value="Unassembled WGS sequence"/>
</dbReference>
<evidence type="ECO:0000313" key="2">
    <source>
        <dbReference type="EMBL" id="MDN7026021.1"/>
    </source>
</evidence>
<sequence length="159" mass="17661">MSTFTNFIIRHEYASLTALGDRLGEVSGLVDWDAFRPLLADLYTNAEGRGGRPNCDVVLMIKLLVLQQWYGLSDPELERQATDRISFRHFLGYPESIPDRSTVWLFRERLAKTGNACVNGGILFPRSGGIIFPTCLHNSIHIIPAGCERRAPVSAVLSG</sequence>
<evidence type="ECO:0000259" key="1">
    <source>
        <dbReference type="Pfam" id="PF05598"/>
    </source>
</evidence>
<feature type="non-terminal residue" evidence="2">
    <location>
        <position position="159"/>
    </location>
</feature>
<dbReference type="PANTHER" id="PTHR35604:SF2">
    <property type="entry name" value="TRANSPOSASE INSH FOR INSERTION SEQUENCE ELEMENT IS5A-RELATED"/>
    <property type="match status" value="1"/>
</dbReference>
<dbReference type="RefSeq" id="WP_301665219.1">
    <property type="nucleotide sequence ID" value="NZ_VCYH01000012.1"/>
</dbReference>
<dbReference type="InterPro" id="IPR008490">
    <property type="entry name" value="Transposase_InsH_N"/>
</dbReference>
<organism evidence="2 3">
    <name type="scientific">Methanoculleus frigidifontis</name>
    <dbReference type="NCBI Taxonomy" id="2584085"/>
    <lineage>
        <taxon>Archaea</taxon>
        <taxon>Methanobacteriati</taxon>
        <taxon>Methanobacteriota</taxon>
        <taxon>Stenosarchaea group</taxon>
        <taxon>Methanomicrobia</taxon>
        <taxon>Methanomicrobiales</taxon>
        <taxon>Methanomicrobiaceae</taxon>
        <taxon>Methanoculleus</taxon>
    </lineage>
</organism>
<dbReference type="Pfam" id="PF05598">
    <property type="entry name" value="DUF772"/>
    <property type="match status" value="1"/>
</dbReference>
<feature type="domain" description="Transposase InsH N-terminal" evidence="1">
    <location>
        <begin position="19"/>
        <end position="109"/>
    </location>
</feature>